<evidence type="ECO:0000313" key="3">
    <source>
        <dbReference type="Proteomes" id="UP001432322"/>
    </source>
</evidence>
<feature type="compositionally biased region" description="Polar residues" evidence="1">
    <location>
        <begin position="171"/>
        <end position="182"/>
    </location>
</feature>
<evidence type="ECO:0000313" key="2">
    <source>
        <dbReference type="EMBL" id="GMT32507.1"/>
    </source>
</evidence>
<reference evidence="2" key="1">
    <citation type="submission" date="2023-10" db="EMBL/GenBank/DDBJ databases">
        <title>Genome assembly of Pristionchus species.</title>
        <authorList>
            <person name="Yoshida K."/>
            <person name="Sommer R.J."/>
        </authorList>
    </citation>
    <scope>NUCLEOTIDE SEQUENCE</scope>
    <source>
        <strain evidence="2">RS5133</strain>
    </source>
</reference>
<dbReference type="AlphaFoldDB" id="A0AAV5WNA5"/>
<accession>A0AAV5WNA5</accession>
<keyword evidence="3" id="KW-1185">Reference proteome</keyword>
<dbReference type="EMBL" id="BTSY01000006">
    <property type="protein sequence ID" value="GMT32507.1"/>
    <property type="molecule type" value="Genomic_DNA"/>
</dbReference>
<evidence type="ECO:0000256" key="1">
    <source>
        <dbReference type="SAM" id="MobiDB-lite"/>
    </source>
</evidence>
<sequence length="182" mass="20715">VSAMEDEPPNLDTEMIKNWKRKAFNYSSEEKIGNLLLRAFDVMETVVTMGESDKLEYAVTSLESEMGHSLRYKDYRDSPLKDFIFGLAECIAVMVKPMINVTQEQLDREEEQLQDLPYDANGPSSVHSNFQYSPSKFEIDDMVLQNMNNRTRSTHSDEPMQQDNGMEATAAANQDLSIPESS</sequence>
<comment type="caution">
    <text evidence="2">The sequence shown here is derived from an EMBL/GenBank/DDBJ whole genome shotgun (WGS) entry which is preliminary data.</text>
</comment>
<feature type="non-terminal residue" evidence="2">
    <location>
        <position position="182"/>
    </location>
</feature>
<proteinExistence type="predicted"/>
<feature type="region of interest" description="Disordered" evidence="1">
    <location>
        <begin position="151"/>
        <end position="182"/>
    </location>
</feature>
<feature type="non-terminal residue" evidence="2">
    <location>
        <position position="1"/>
    </location>
</feature>
<gene>
    <name evidence="2" type="ORF">PFISCL1PPCAC_23804</name>
</gene>
<dbReference type="Proteomes" id="UP001432322">
    <property type="component" value="Unassembled WGS sequence"/>
</dbReference>
<protein>
    <submittedName>
        <fullName evidence="2">Uncharacterized protein</fullName>
    </submittedName>
</protein>
<name>A0AAV5WNA5_9BILA</name>
<organism evidence="2 3">
    <name type="scientific">Pristionchus fissidentatus</name>
    <dbReference type="NCBI Taxonomy" id="1538716"/>
    <lineage>
        <taxon>Eukaryota</taxon>
        <taxon>Metazoa</taxon>
        <taxon>Ecdysozoa</taxon>
        <taxon>Nematoda</taxon>
        <taxon>Chromadorea</taxon>
        <taxon>Rhabditida</taxon>
        <taxon>Rhabditina</taxon>
        <taxon>Diplogasteromorpha</taxon>
        <taxon>Diplogasteroidea</taxon>
        <taxon>Neodiplogasteridae</taxon>
        <taxon>Pristionchus</taxon>
    </lineage>
</organism>